<dbReference type="Proteomes" id="UP000005226">
    <property type="component" value="Chromosome 3"/>
</dbReference>
<organism evidence="1 2">
    <name type="scientific">Takifugu rubripes</name>
    <name type="common">Japanese pufferfish</name>
    <name type="synonym">Fugu rubripes</name>
    <dbReference type="NCBI Taxonomy" id="31033"/>
    <lineage>
        <taxon>Eukaryota</taxon>
        <taxon>Metazoa</taxon>
        <taxon>Chordata</taxon>
        <taxon>Craniata</taxon>
        <taxon>Vertebrata</taxon>
        <taxon>Euteleostomi</taxon>
        <taxon>Actinopterygii</taxon>
        <taxon>Neopterygii</taxon>
        <taxon>Teleostei</taxon>
        <taxon>Neoteleostei</taxon>
        <taxon>Acanthomorphata</taxon>
        <taxon>Eupercaria</taxon>
        <taxon>Tetraodontiformes</taxon>
        <taxon>Tetradontoidea</taxon>
        <taxon>Tetraodontidae</taxon>
        <taxon>Takifugu</taxon>
    </lineage>
</organism>
<evidence type="ECO:0000313" key="2">
    <source>
        <dbReference type="Proteomes" id="UP000005226"/>
    </source>
</evidence>
<protein>
    <submittedName>
        <fullName evidence="1">Uncharacterized protein</fullName>
    </submittedName>
</protein>
<evidence type="ECO:0000313" key="1">
    <source>
        <dbReference type="Ensembl" id="ENSTRUP00000080601.1"/>
    </source>
</evidence>
<keyword evidence="2" id="KW-1185">Reference proteome</keyword>
<reference evidence="1 2" key="1">
    <citation type="journal article" date="2011" name="Genome Biol. Evol.">
        <title>Integration of the genetic map and genome assembly of fugu facilitates insights into distinct features of genome evolution in teleosts and mammals.</title>
        <authorList>
            <person name="Kai W."/>
            <person name="Kikuchi K."/>
            <person name="Tohari S."/>
            <person name="Chew A.K."/>
            <person name="Tay A."/>
            <person name="Fujiwara A."/>
            <person name="Hosoya S."/>
            <person name="Suetake H."/>
            <person name="Naruse K."/>
            <person name="Brenner S."/>
            <person name="Suzuki Y."/>
            <person name="Venkatesh B."/>
        </authorList>
    </citation>
    <scope>NUCLEOTIDE SEQUENCE [LARGE SCALE GENOMIC DNA]</scope>
</reference>
<sequence length="179" mass="21416">MLCVSSLFISFPAAPISSSPRWIPPNMPPVQQRRCLMVTLITLPLISDSSIPRLDPLHPPLVLKRTISLETQNVHHHNHERTLILQRREYFRCHQAWRNPFYGTAINKADYMQEVDRCDLFRDRERRLQHRKAMKVFRDENKRLMEERWRDLALTRSHEALWERELPCLNPINWSGMLK</sequence>
<dbReference type="Ensembl" id="ENSTRUT00000090591.1">
    <property type="protein sequence ID" value="ENSTRUP00000080601.1"/>
    <property type="gene ID" value="ENSTRUG00000026775.1"/>
</dbReference>
<proteinExistence type="predicted"/>
<reference evidence="1" key="2">
    <citation type="submission" date="2025-08" db="UniProtKB">
        <authorList>
            <consortium name="Ensembl"/>
        </authorList>
    </citation>
    <scope>IDENTIFICATION</scope>
</reference>
<accession>A0A674P3V7</accession>
<dbReference type="OMA" id="PDVHQHN"/>
<dbReference type="GeneTree" id="ENSGT00940000179063"/>
<dbReference type="AlphaFoldDB" id="A0A674P3V7"/>
<name>A0A674P3V7_TAKRU</name>
<reference evidence="1" key="3">
    <citation type="submission" date="2025-09" db="UniProtKB">
        <authorList>
            <consortium name="Ensembl"/>
        </authorList>
    </citation>
    <scope>IDENTIFICATION</scope>
</reference>
<dbReference type="InParanoid" id="A0A674P3V7"/>